<comment type="subcellular location">
    <subcellularLocation>
        <location evidence="4">Chromosome</location>
    </subcellularLocation>
    <subcellularLocation>
        <location evidence="3 24">Nucleus</location>
    </subcellularLocation>
</comment>
<keyword evidence="15" id="KW-0862">Zinc</keyword>
<evidence type="ECO:0000256" key="22">
    <source>
        <dbReference type="ARBA" id="ARBA00023269"/>
    </source>
</evidence>
<keyword evidence="11" id="KW-0479">Metal-binding</keyword>
<name>A0A914HAD9_GLORO</name>
<keyword evidence="18" id="KW-0805">Transcription regulation</keyword>
<evidence type="ECO:0000256" key="3">
    <source>
        <dbReference type="ARBA" id="ARBA00004123"/>
    </source>
</evidence>
<keyword evidence="16" id="KW-0156">Chromatin regulator</keyword>
<dbReference type="GO" id="GO:0003677">
    <property type="term" value="F:DNA binding"/>
    <property type="evidence" value="ECO:0007669"/>
    <property type="project" value="UniProtKB-KW"/>
</dbReference>
<dbReference type="InterPro" id="IPR013083">
    <property type="entry name" value="Znf_RING/FYVE/PHD"/>
</dbReference>
<dbReference type="AlphaFoldDB" id="A0A914HAD9"/>
<dbReference type="FunFam" id="3.30.40.10:FF:000342">
    <property type="entry name" value="Histone deacetylase 6"/>
    <property type="match status" value="1"/>
</dbReference>
<dbReference type="Pfam" id="PF02148">
    <property type="entry name" value="zf-UBP"/>
    <property type="match status" value="1"/>
</dbReference>
<dbReference type="SMART" id="SM00414">
    <property type="entry name" value="H2A"/>
    <property type="match status" value="1"/>
</dbReference>
<dbReference type="PROSITE" id="PS50271">
    <property type="entry name" value="ZF_UBP"/>
    <property type="match status" value="1"/>
</dbReference>
<organism evidence="27 28">
    <name type="scientific">Globodera rostochiensis</name>
    <name type="common">Golden nematode worm</name>
    <name type="synonym">Heterodera rostochiensis</name>
    <dbReference type="NCBI Taxonomy" id="31243"/>
    <lineage>
        <taxon>Eukaryota</taxon>
        <taxon>Metazoa</taxon>
        <taxon>Ecdysozoa</taxon>
        <taxon>Nematoda</taxon>
        <taxon>Chromadorea</taxon>
        <taxon>Rhabditida</taxon>
        <taxon>Tylenchina</taxon>
        <taxon>Tylenchomorpha</taxon>
        <taxon>Tylenchoidea</taxon>
        <taxon>Heteroderidae</taxon>
        <taxon>Heteroderinae</taxon>
        <taxon>Globodera</taxon>
    </lineage>
</organism>
<evidence type="ECO:0000256" key="25">
    <source>
        <dbReference type="SAM" id="MobiDB-lite"/>
    </source>
</evidence>
<keyword evidence="22 24" id="KW-0544">Nucleosome core</keyword>
<dbReference type="Proteomes" id="UP000887572">
    <property type="component" value="Unplaced"/>
</dbReference>
<protein>
    <recommendedName>
        <fullName evidence="24">Histone H2A</fullName>
    </recommendedName>
</protein>
<comment type="similarity">
    <text evidence="6 24">Belongs to the histone H2A family.</text>
</comment>
<keyword evidence="20" id="KW-0804">Transcription</keyword>
<evidence type="ECO:0000256" key="21">
    <source>
        <dbReference type="ARBA" id="ARBA00023242"/>
    </source>
</evidence>
<dbReference type="InterPro" id="IPR032458">
    <property type="entry name" value="Histone_H2A_CS"/>
</dbReference>
<evidence type="ECO:0000256" key="8">
    <source>
        <dbReference type="ARBA" id="ARBA00022454"/>
    </source>
</evidence>
<keyword evidence="13 23" id="KW-0863">Zinc-finger</keyword>
<evidence type="ECO:0000256" key="9">
    <source>
        <dbReference type="ARBA" id="ARBA00022491"/>
    </source>
</evidence>
<dbReference type="GO" id="GO:0046982">
    <property type="term" value="F:protein heterodimerization activity"/>
    <property type="evidence" value="ECO:0007669"/>
    <property type="project" value="InterPro"/>
</dbReference>
<evidence type="ECO:0000256" key="18">
    <source>
        <dbReference type="ARBA" id="ARBA00023015"/>
    </source>
</evidence>
<dbReference type="PANTHER" id="PTHR23430">
    <property type="entry name" value="HISTONE H2A"/>
    <property type="match status" value="1"/>
</dbReference>
<accession>A0A914HAD9</accession>
<dbReference type="WBParaSite" id="Gr19_v10_g15537.t1">
    <property type="protein sequence ID" value="Gr19_v10_g15537.t1"/>
    <property type="gene ID" value="Gr19_v10_g15537"/>
</dbReference>
<evidence type="ECO:0000256" key="7">
    <source>
        <dbReference type="ARBA" id="ARBA00011538"/>
    </source>
</evidence>
<dbReference type="PROSITE" id="PS00046">
    <property type="entry name" value="HISTONE_H2A"/>
    <property type="match status" value="1"/>
</dbReference>
<evidence type="ECO:0000256" key="1">
    <source>
        <dbReference type="ARBA" id="ARBA00001947"/>
    </source>
</evidence>
<feature type="domain" description="UBP-type" evidence="26">
    <location>
        <begin position="128"/>
        <end position="226"/>
    </location>
</feature>
<dbReference type="FunFam" id="1.10.20.10:FF:000020">
    <property type="entry name" value="Histone H2A"/>
    <property type="match status" value="1"/>
</dbReference>
<evidence type="ECO:0000256" key="13">
    <source>
        <dbReference type="ARBA" id="ARBA00022771"/>
    </source>
</evidence>
<evidence type="ECO:0000256" key="2">
    <source>
        <dbReference type="ARBA" id="ARBA00002001"/>
    </source>
</evidence>
<dbReference type="InterPro" id="IPR002119">
    <property type="entry name" value="Histone_H2A"/>
</dbReference>
<keyword evidence="27" id="KW-1185">Reference proteome</keyword>
<comment type="subunit">
    <text evidence="7 24">The nucleosome is a histone octamer containing two molecules each of H2A, H2B, H3 and H4 assembled in one H3-H4 heterotetramer and two H2A-H2B heterodimers. The octamer wraps approximately 147 bp of DNA.</text>
</comment>
<dbReference type="Gene3D" id="3.30.40.10">
    <property type="entry name" value="Zinc/RING finger domain, C3HC4 (zinc finger)"/>
    <property type="match status" value="1"/>
</dbReference>
<evidence type="ECO:0000256" key="12">
    <source>
        <dbReference type="ARBA" id="ARBA00022737"/>
    </source>
</evidence>
<dbReference type="SUPFAM" id="SSF47113">
    <property type="entry name" value="Histone-fold"/>
    <property type="match status" value="1"/>
</dbReference>
<keyword evidence="19 24" id="KW-0238">DNA-binding</keyword>
<dbReference type="GO" id="GO:0006325">
    <property type="term" value="P:chromatin organization"/>
    <property type="evidence" value="ECO:0007669"/>
    <property type="project" value="UniProtKB-KW"/>
</dbReference>
<dbReference type="InterPro" id="IPR001607">
    <property type="entry name" value="Znf_UBP"/>
</dbReference>
<keyword evidence="8 24" id="KW-0158">Chromosome</keyword>
<evidence type="ECO:0000256" key="17">
    <source>
        <dbReference type="ARBA" id="ARBA00022990"/>
    </source>
</evidence>
<keyword evidence="21 24" id="KW-0539">Nucleus</keyword>
<dbReference type="Pfam" id="PF00125">
    <property type="entry name" value="Histone"/>
    <property type="match status" value="1"/>
</dbReference>
<dbReference type="GO" id="GO:0008270">
    <property type="term" value="F:zinc ion binding"/>
    <property type="evidence" value="ECO:0007669"/>
    <property type="project" value="UniProtKB-KW"/>
</dbReference>
<evidence type="ECO:0000256" key="24">
    <source>
        <dbReference type="RuleBase" id="RU003767"/>
    </source>
</evidence>
<dbReference type="GO" id="GO:0016787">
    <property type="term" value="F:hydrolase activity"/>
    <property type="evidence" value="ECO:0007669"/>
    <property type="project" value="UniProtKB-KW"/>
</dbReference>
<evidence type="ECO:0000256" key="5">
    <source>
        <dbReference type="ARBA" id="ARBA00007738"/>
    </source>
</evidence>
<evidence type="ECO:0000256" key="11">
    <source>
        <dbReference type="ARBA" id="ARBA00022723"/>
    </source>
</evidence>
<evidence type="ECO:0000259" key="26">
    <source>
        <dbReference type="PROSITE" id="PS50271"/>
    </source>
</evidence>
<evidence type="ECO:0000256" key="6">
    <source>
        <dbReference type="ARBA" id="ARBA00010691"/>
    </source>
</evidence>
<comment type="function">
    <text evidence="2">Core component of nucleosome. Nucleosomes wrap and compact DNA into chromatin, limiting DNA accessibility to the cellular machineries which require DNA as a template. Histones thereby play a central role in transcription regulation, DNA repair, DNA replication and chromosomal stability. DNA accessibility is regulated via a complex set of post-translational modifications of histones, also called histone code, and nucleosome remodeling.</text>
</comment>
<keyword evidence="10" id="KW-1017">Isopeptide bond</keyword>
<evidence type="ECO:0000256" key="15">
    <source>
        <dbReference type="ARBA" id="ARBA00022833"/>
    </source>
</evidence>
<dbReference type="GO" id="GO:0000786">
    <property type="term" value="C:nucleosome"/>
    <property type="evidence" value="ECO:0007669"/>
    <property type="project" value="UniProtKB-KW"/>
</dbReference>
<keyword evidence="9" id="KW-0678">Repressor</keyword>
<dbReference type="PRINTS" id="PR00620">
    <property type="entry name" value="HISTONEH2A"/>
</dbReference>
<feature type="region of interest" description="Disordered" evidence="25">
    <location>
        <begin position="1"/>
        <end position="23"/>
    </location>
</feature>
<evidence type="ECO:0000256" key="19">
    <source>
        <dbReference type="ARBA" id="ARBA00023125"/>
    </source>
</evidence>
<dbReference type="Gene3D" id="1.10.20.10">
    <property type="entry name" value="Histone, subunit A"/>
    <property type="match status" value="1"/>
</dbReference>
<comment type="cofactor">
    <cofactor evidence="1">
        <name>Zn(2+)</name>
        <dbReference type="ChEBI" id="CHEBI:29105"/>
    </cofactor>
</comment>
<dbReference type="GO" id="GO:0030527">
    <property type="term" value="F:structural constituent of chromatin"/>
    <property type="evidence" value="ECO:0007669"/>
    <property type="project" value="InterPro"/>
</dbReference>
<keyword evidence="17" id="KW-0007">Acetylation</keyword>
<evidence type="ECO:0000256" key="4">
    <source>
        <dbReference type="ARBA" id="ARBA00004286"/>
    </source>
</evidence>
<evidence type="ECO:0000256" key="14">
    <source>
        <dbReference type="ARBA" id="ARBA00022801"/>
    </source>
</evidence>
<reference evidence="28" key="1">
    <citation type="submission" date="2022-11" db="UniProtKB">
        <authorList>
            <consortium name="WormBaseParasite"/>
        </authorList>
    </citation>
    <scope>IDENTIFICATION</scope>
</reference>
<comment type="similarity">
    <text evidence="5">Belongs to the histone deacetylase family. HD type 2 subfamily.</text>
</comment>
<evidence type="ECO:0000256" key="23">
    <source>
        <dbReference type="PROSITE-ProRule" id="PRU00502"/>
    </source>
</evidence>
<dbReference type="CDD" id="cd00074">
    <property type="entry name" value="HFD_H2A"/>
    <property type="match status" value="1"/>
</dbReference>
<sequence length="237" mass="25446">MSGRGKGGKAKTGGKAKSRSSRAGLQFPVGRLHRLLRKGHYAERVGAGAPVYLAAVLEYLAAEVLELAGNASRDNKKSRINPRHLQLAVRNDEELNKLLSGVTIAQGGVLPNIQAVLLPKKTHVVPLLSCPHIDQISAVPEKGLDVQSNCGQCPNIGENWVCLKCYEVNCSRFVAGHAVTHYETANHPIALSYADVSVWCYTCNAYLDNDAFASAIKAARESKFGQDGQSLTVTGIL</sequence>
<evidence type="ECO:0000313" key="28">
    <source>
        <dbReference type="WBParaSite" id="Gr19_v10_g15537.t1"/>
    </source>
</evidence>
<evidence type="ECO:0000256" key="20">
    <source>
        <dbReference type="ARBA" id="ARBA00023163"/>
    </source>
</evidence>
<keyword evidence="12" id="KW-0677">Repeat</keyword>
<dbReference type="SMART" id="SM00290">
    <property type="entry name" value="ZnF_UBP"/>
    <property type="match status" value="1"/>
</dbReference>
<evidence type="ECO:0000256" key="16">
    <source>
        <dbReference type="ARBA" id="ARBA00022853"/>
    </source>
</evidence>
<dbReference type="Pfam" id="PF16211">
    <property type="entry name" value="Histone_H2A_C"/>
    <property type="match status" value="1"/>
</dbReference>
<evidence type="ECO:0000256" key="10">
    <source>
        <dbReference type="ARBA" id="ARBA00022499"/>
    </source>
</evidence>
<dbReference type="GO" id="GO:0005634">
    <property type="term" value="C:nucleus"/>
    <property type="evidence" value="ECO:0007669"/>
    <property type="project" value="UniProtKB-SubCell"/>
</dbReference>
<dbReference type="SUPFAM" id="SSF57850">
    <property type="entry name" value="RING/U-box"/>
    <property type="match status" value="1"/>
</dbReference>
<proteinExistence type="inferred from homology"/>
<feature type="compositionally biased region" description="Basic residues" evidence="25">
    <location>
        <begin position="1"/>
        <end position="20"/>
    </location>
</feature>
<keyword evidence="14" id="KW-0378">Hydrolase</keyword>
<dbReference type="InterPro" id="IPR009072">
    <property type="entry name" value="Histone-fold"/>
</dbReference>
<dbReference type="InterPro" id="IPR007125">
    <property type="entry name" value="H2A/H2B/H3"/>
</dbReference>
<evidence type="ECO:0000313" key="27">
    <source>
        <dbReference type="Proteomes" id="UP000887572"/>
    </source>
</evidence>
<dbReference type="InterPro" id="IPR032454">
    <property type="entry name" value="Histone_H2A_C"/>
</dbReference>